<comment type="caution">
    <text evidence="2">The sequence shown here is derived from an EMBL/GenBank/DDBJ whole genome shotgun (WGS) entry which is preliminary data.</text>
</comment>
<dbReference type="PROSITE" id="PS50093">
    <property type="entry name" value="PKD"/>
    <property type="match status" value="1"/>
</dbReference>
<dbReference type="Gene3D" id="2.60.40.10">
    <property type="entry name" value="Immunoglobulins"/>
    <property type="match status" value="1"/>
</dbReference>
<reference evidence="2 3" key="1">
    <citation type="submission" date="2020-08" db="EMBL/GenBank/DDBJ databases">
        <title>Genomic Encyclopedia of Type Strains, Phase IV (KMG-IV): sequencing the most valuable type-strain genomes for metagenomic binning, comparative biology and taxonomic classification.</title>
        <authorList>
            <person name="Goeker M."/>
        </authorList>
    </citation>
    <scope>NUCLEOTIDE SEQUENCE [LARGE SCALE GENOMIC DNA]</scope>
    <source>
        <strain evidence="2 3">DSM 2461</strain>
    </source>
</reference>
<dbReference type="Pfam" id="PF18911">
    <property type="entry name" value="PKD_4"/>
    <property type="match status" value="1"/>
</dbReference>
<accession>A0A841R5Z5</accession>
<dbReference type="RefSeq" id="WP_184744266.1">
    <property type="nucleotide sequence ID" value="NZ_JACHGJ010000001.1"/>
</dbReference>
<dbReference type="EMBL" id="JACHGJ010000001">
    <property type="protein sequence ID" value="MBB6479253.1"/>
    <property type="molecule type" value="Genomic_DNA"/>
</dbReference>
<dbReference type="SUPFAM" id="SSF49299">
    <property type="entry name" value="PKD domain"/>
    <property type="match status" value="1"/>
</dbReference>
<dbReference type="InterPro" id="IPR000601">
    <property type="entry name" value="PKD_dom"/>
</dbReference>
<sequence length="630" mass="68808">MGNLDERTLYRIFHFFLRYTLLLEVILLLINSANSFAQEVPSGIRIVASEPVRLYDSVTSSRTGGVAPLSVHFSTNFTCEPEDASAFHIYDYTWDFGDPSSGNWGTTGKTKNIAKGGIAAHIFEEPGTFSVKLTVRDQKGIIDTKSFTITVIDPDVYYSGLKTTCVNPLGDSDFSIAPTGARLISTDDLSTITQYATAGSRILFKRGATWTTSGLTWPNNSGPVTIGAYGTGILPDEKGIFSNAPIIRVDSGTFLPIDYKRDWRIMDLHLSDSSKTNGSFGGATAFQKILFLRLQIDGFNIPLAWTFWNNPDQNLQADQMAVVSCDLSSGATNIMYVGSERLALLGNNARDADLSHVVRVWQSYQGIISHNMFSGSSLTSSAGRHALKLHGPSESIIYSSGWDHLGFRTEFSIISDNIFGSSGPAPIAIKAQNDQEDERLSNIIFERNLYSAEYGNPSPASIPPQAIYTFHAQQLTVRNNIIDATGYGSDDFDGIMISSSGVVPVPVDIWIYNNTIYKPDMPLWGRRGITIDAGVESAIIRNNLVSFPGTINGSVLINDNGVNTIKSNNLLNGTIYFVDPENISPLLRSFDLKLNSYSAIDQGLYINSIFDDFSGGSRPQGNAFDIGAHE</sequence>
<dbReference type="InterPro" id="IPR022409">
    <property type="entry name" value="PKD/Chitinase_dom"/>
</dbReference>
<keyword evidence="3" id="KW-1185">Reference proteome</keyword>
<dbReference type="AlphaFoldDB" id="A0A841R5Z5"/>
<dbReference type="Proteomes" id="UP000587760">
    <property type="component" value="Unassembled WGS sequence"/>
</dbReference>
<proteinExistence type="predicted"/>
<organism evidence="2 3">
    <name type="scientific">Spirochaeta isovalerica</name>
    <dbReference type="NCBI Taxonomy" id="150"/>
    <lineage>
        <taxon>Bacteria</taxon>
        <taxon>Pseudomonadati</taxon>
        <taxon>Spirochaetota</taxon>
        <taxon>Spirochaetia</taxon>
        <taxon>Spirochaetales</taxon>
        <taxon>Spirochaetaceae</taxon>
        <taxon>Spirochaeta</taxon>
    </lineage>
</organism>
<gene>
    <name evidence="2" type="ORF">HNR50_000886</name>
</gene>
<evidence type="ECO:0000313" key="3">
    <source>
        <dbReference type="Proteomes" id="UP000587760"/>
    </source>
</evidence>
<dbReference type="InterPro" id="IPR035986">
    <property type="entry name" value="PKD_dom_sf"/>
</dbReference>
<feature type="domain" description="PKD" evidence="1">
    <location>
        <begin position="54"/>
        <end position="151"/>
    </location>
</feature>
<dbReference type="InterPro" id="IPR011050">
    <property type="entry name" value="Pectin_lyase_fold/virulence"/>
</dbReference>
<protein>
    <submittedName>
        <fullName evidence="2">PKD repeat protein</fullName>
    </submittedName>
</protein>
<dbReference type="SMART" id="SM00089">
    <property type="entry name" value="PKD"/>
    <property type="match status" value="1"/>
</dbReference>
<dbReference type="CDD" id="cd00146">
    <property type="entry name" value="PKD"/>
    <property type="match status" value="1"/>
</dbReference>
<name>A0A841R5Z5_9SPIO</name>
<evidence type="ECO:0000313" key="2">
    <source>
        <dbReference type="EMBL" id="MBB6479253.1"/>
    </source>
</evidence>
<dbReference type="InterPro" id="IPR013783">
    <property type="entry name" value="Ig-like_fold"/>
</dbReference>
<dbReference type="SUPFAM" id="SSF51126">
    <property type="entry name" value="Pectin lyase-like"/>
    <property type="match status" value="1"/>
</dbReference>
<evidence type="ECO:0000259" key="1">
    <source>
        <dbReference type="PROSITE" id="PS50093"/>
    </source>
</evidence>